<sequence>MRPSTGRILFMFVALLAALLVFLWWSDIILVKKCEAHGGVWDAEARVCRIALPPIHGTWT</sequence>
<gene>
    <name evidence="2" type="ORF">EV664_10283</name>
</gene>
<dbReference type="RefSeq" id="WP_133494330.1">
    <property type="nucleotide sequence ID" value="NZ_BMLU01000002.1"/>
</dbReference>
<protein>
    <submittedName>
        <fullName evidence="2">Uncharacterized protein</fullName>
    </submittedName>
</protein>
<keyword evidence="1" id="KW-1133">Transmembrane helix</keyword>
<name>A0A4R6FUI2_9SPHN</name>
<evidence type="ECO:0000256" key="1">
    <source>
        <dbReference type="SAM" id="Phobius"/>
    </source>
</evidence>
<organism evidence="2 3">
    <name type="scientific">Stakelama pacifica</name>
    <dbReference type="NCBI Taxonomy" id="517720"/>
    <lineage>
        <taxon>Bacteria</taxon>
        <taxon>Pseudomonadati</taxon>
        <taxon>Pseudomonadota</taxon>
        <taxon>Alphaproteobacteria</taxon>
        <taxon>Sphingomonadales</taxon>
        <taxon>Sphingomonadaceae</taxon>
        <taxon>Stakelama</taxon>
    </lineage>
</organism>
<dbReference type="EMBL" id="SNWD01000002">
    <property type="protein sequence ID" value="TDN85377.1"/>
    <property type="molecule type" value="Genomic_DNA"/>
</dbReference>
<keyword evidence="1" id="KW-0472">Membrane</keyword>
<keyword evidence="3" id="KW-1185">Reference proteome</keyword>
<proteinExistence type="predicted"/>
<reference evidence="2 3" key="1">
    <citation type="submission" date="2019-03" db="EMBL/GenBank/DDBJ databases">
        <title>Genomic Encyclopedia of Type Strains, Phase IV (KMG-IV): sequencing the most valuable type-strain genomes for metagenomic binning, comparative biology and taxonomic classification.</title>
        <authorList>
            <person name="Goeker M."/>
        </authorList>
    </citation>
    <scope>NUCLEOTIDE SEQUENCE [LARGE SCALE GENOMIC DNA]</scope>
    <source>
        <strain evidence="2 3">DSM 25059</strain>
    </source>
</reference>
<feature type="transmembrane region" description="Helical" evidence="1">
    <location>
        <begin position="7"/>
        <end position="25"/>
    </location>
</feature>
<keyword evidence="1" id="KW-0812">Transmembrane</keyword>
<accession>A0A4R6FUI2</accession>
<comment type="caution">
    <text evidence="2">The sequence shown here is derived from an EMBL/GenBank/DDBJ whole genome shotgun (WGS) entry which is preliminary data.</text>
</comment>
<dbReference type="AlphaFoldDB" id="A0A4R6FUI2"/>
<evidence type="ECO:0000313" key="2">
    <source>
        <dbReference type="EMBL" id="TDN85377.1"/>
    </source>
</evidence>
<evidence type="ECO:0000313" key="3">
    <source>
        <dbReference type="Proteomes" id="UP000295493"/>
    </source>
</evidence>
<dbReference type="Proteomes" id="UP000295493">
    <property type="component" value="Unassembled WGS sequence"/>
</dbReference>